<dbReference type="InterPro" id="IPR008258">
    <property type="entry name" value="Transglycosylase_SLT_dom_1"/>
</dbReference>
<protein>
    <submittedName>
        <fullName evidence="4">Soluble lytic murein transglycosylase-like protein</fullName>
    </submittedName>
</protein>
<dbReference type="SUPFAM" id="SSF81901">
    <property type="entry name" value="HCP-like"/>
    <property type="match status" value="1"/>
</dbReference>
<dbReference type="InterPro" id="IPR006597">
    <property type="entry name" value="Sel1-like"/>
</dbReference>
<proteinExistence type="inferred from homology"/>
<feature type="domain" description="Transglycosylase SLT" evidence="3">
    <location>
        <begin position="173"/>
        <end position="264"/>
    </location>
</feature>
<dbReference type="EMBL" id="JAVDWU010000001">
    <property type="protein sequence ID" value="MDR7148386.1"/>
    <property type="molecule type" value="Genomic_DNA"/>
</dbReference>
<dbReference type="PANTHER" id="PTHR37423:SF2">
    <property type="entry name" value="MEMBRANE-BOUND LYTIC MUREIN TRANSGLYCOSYLASE C"/>
    <property type="match status" value="1"/>
</dbReference>
<dbReference type="PANTHER" id="PTHR37423">
    <property type="entry name" value="SOLUBLE LYTIC MUREIN TRANSGLYCOSYLASE-RELATED"/>
    <property type="match status" value="1"/>
</dbReference>
<evidence type="ECO:0000259" key="3">
    <source>
        <dbReference type="Pfam" id="PF01464"/>
    </source>
</evidence>
<evidence type="ECO:0000256" key="2">
    <source>
        <dbReference type="SAM" id="SignalP"/>
    </source>
</evidence>
<gene>
    <name evidence="4" type="ORF">J2W49_000314</name>
</gene>
<dbReference type="PROSITE" id="PS00922">
    <property type="entry name" value="TRANSGLYCOSYLASE"/>
    <property type="match status" value="1"/>
</dbReference>
<evidence type="ECO:0000256" key="1">
    <source>
        <dbReference type="ARBA" id="ARBA00007734"/>
    </source>
</evidence>
<reference evidence="4 5" key="1">
    <citation type="submission" date="2023-07" db="EMBL/GenBank/DDBJ databases">
        <title>Sorghum-associated microbial communities from plants grown in Nebraska, USA.</title>
        <authorList>
            <person name="Schachtman D."/>
        </authorList>
    </citation>
    <scope>NUCLEOTIDE SEQUENCE [LARGE SCALE GENOMIC DNA]</scope>
    <source>
        <strain evidence="4 5">4249</strain>
    </source>
</reference>
<comment type="similarity">
    <text evidence="1">Belongs to the transglycosylase Slt family.</text>
</comment>
<keyword evidence="2" id="KW-0732">Signal</keyword>
<dbReference type="Proteomes" id="UP001265700">
    <property type="component" value="Unassembled WGS sequence"/>
</dbReference>
<dbReference type="InterPro" id="IPR011990">
    <property type="entry name" value="TPR-like_helical_dom_sf"/>
</dbReference>
<accession>A0ABU1WGJ3</accession>
<dbReference type="Gene3D" id="1.10.530.10">
    <property type="match status" value="1"/>
</dbReference>
<dbReference type="Gene3D" id="1.25.40.10">
    <property type="entry name" value="Tetratricopeptide repeat domain"/>
    <property type="match status" value="1"/>
</dbReference>
<name>A0ABU1WGJ3_9BURK</name>
<dbReference type="Pfam" id="PF01464">
    <property type="entry name" value="SLT"/>
    <property type="match status" value="1"/>
</dbReference>
<dbReference type="CDD" id="cd00254">
    <property type="entry name" value="LT-like"/>
    <property type="match status" value="1"/>
</dbReference>
<dbReference type="SUPFAM" id="SSF53955">
    <property type="entry name" value="Lysozyme-like"/>
    <property type="match status" value="1"/>
</dbReference>
<evidence type="ECO:0000313" key="4">
    <source>
        <dbReference type="EMBL" id="MDR7148386.1"/>
    </source>
</evidence>
<feature type="signal peptide" evidence="2">
    <location>
        <begin position="1"/>
        <end position="19"/>
    </location>
</feature>
<dbReference type="InterPro" id="IPR000189">
    <property type="entry name" value="Transglyc_AS"/>
</dbReference>
<dbReference type="SMART" id="SM00671">
    <property type="entry name" value="SEL1"/>
    <property type="match status" value="2"/>
</dbReference>
<dbReference type="InterPro" id="IPR023346">
    <property type="entry name" value="Lysozyme-like_dom_sf"/>
</dbReference>
<dbReference type="Pfam" id="PF08238">
    <property type="entry name" value="Sel1"/>
    <property type="match status" value="2"/>
</dbReference>
<evidence type="ECO:0000313" key="5">
    <source>
        <dbReference type="Proteomes" id="UP001265700"/>
    </source>
</evidence>
<dbReference type="RefSeq" id="WP_310310883.1">
    <property type="nucleotide sequence ID" value="NZ_JAVDWU010000001.1"/>
</dbReference>
<keyword evidence="5" id="KW-1185">Reference proteome</keyword>
<feature type="chain" id="PRO_5046392522" evidence="2">
    <location>
        <begin position="20"/>
        <end position="308"/>
    </location>
</feature>
<sequence>MKLSPLFLMVWCFASSAGAVSTQPTTQAPQDAQTSAWREQAVALEHGHGVKRDPVQAMALYCKAALAGDADSRYRLGWMYANGRGTERNDAYASFFFHQAAEQGHPQSANMLKIVGLRSEKPPCVVQAEALEAQRQAERLAAEERARQEARYRDLADTPQRRKILAIVDRLAPEYGIHPGLAFAVIRAESNFNPQAVSHKNAQGLMQLIPETAARFRVNKPFDPEQNIRGGLAYLRWLLAYFQGNVALAVAAYNAGEGAVDKHRGVPPYAETRGYLSRIQEIFDFQQHPFDAKVTSPSLIVSQAVVSR</sequence>
<organism evidence="4 5">
    <name type="scientific">Hydrogenophaga palleronii</name>
    <dbReference type="NCBI Taxonomy" id="65655"/>
    <lineage>
        <taxon>Bacteria</taxon>
        <taxon>Pseudomonadati</taxon>
        <taxon>Pseudomonadota</taxon>
        <taxon>Betaproteobacteria</taxon>
        <taxon>Burkholderiales</taxon>
        <taxon>Comamonadaceae</taxon>
        <taxon>Hydrogenophaga</taxon>
    </lineage>
</organism>
<comment type="caution">
    <text evidence="4">The sequence shown here is derived from an EMBL/GenBank/DDBJ whole genome shotgun (WGS) entry which is preliminary data.</text>
</comment>